<dbReference type="SMART" id="SM00530">
    <property type="entry name" value="HTH_XRE"/>
    <property type="match status" value="1"/>
</dbReference>
<dbReference type="EMBL" id="FMXE01000048">
    <property type="protein sequence ID" value="SDA96025.1"/>
    <property type="molecule type" value="Genomic_DNA"/>
</dbReference>
<dbReference type="OrthoDB" id="770730at2"/>
<dbReference type="STRING" id="279824.SAMN03080617_04168"/>
<organism evidence="3 4">
    <name type="scientific">Algoriphagus alkaliphilus</name>
    <dbReference type="NCBI Taxonomy" id="279824"/>
    <lineage>
        <taxon>Bacteria</taxon>
        <taxon>Pseudomonadati</taxon>
        <taxon>Bacteroidota</taxon>
        <taxon>Cytophagia</taxon>
        <taxon>Cytophagales</taxon>
        <taxon>Cyclobacteriaceae</taxon>
        <taxon>Algoriphagus</taxon>
    </lineage>
</organism>
<dbReference type="InterPro" id="IPR010982">
    <property type="entry name" value="Lambda_DNA-bd_dom_sf"/>
</dbReference>
<dbReference type="InterPro" id="IPR001387">
    <property type="entry name" value="Cro/C1-type_HTH"/>
</dbReference>
<accession>A0A1G5ZMY6</accession>
<name>A0A1G5ZMY6_9BACT</name>
<dbReference type="Proteomes" id="UP000198756">
    <property type="component" value="Unassembled WGS sequence"/>
</dbReference>
<dbReference type="Pfam" id="PF01381">
    <property type="entry name" value="HTH_3"/>
    <property type="match status" value="1"/>
</dbReference>
<dbReference type="AlphaFoldDB" id="A0A1G5ZMY6"/>
<evidence type="ECO:0000313" key="3">
    <source>
        <dbReference type="EMBL" id="SDA96025.1"/>
    </source>
</evidence>
<feature type="region of interest" description="Disordered" evidence="1">
    <location>
        <begin position="115"/>
        <end position="137"/>
    </location>
</feature>
<evidence type="ECO:0000256" key="1">
    <source>
        <dbReference type="SAM" id="MobiDB-lite"/>
    </source>
</evidence>
<dbReference type="SUPFAM" id="SSF47413">
    <property type="entry name" value="lambda repressor-like DNA-binding domains"/>
    <property type="match status" value="1"/>
</dbReference>
<dbReference type="CDD" id="cd00093">
    <property type="entry name" value="HTH_XRE"/>
    <property type="match status" value="1"/>
</dbReference>
<feature type="domain" description="HTH cro/C1-type" evidence="2">
    <location>
        <begin position="31"/>
        <end position="85"/>
    </location>
</feature>
<protein>
    <submittedName>
        <fullName evidence="3">Helix-turn-helix domain-containing protein</fullName>
    </submittedName>
</protein>
<dbReference type="GO" id="GO:0003677">
    <property type="term" value="F:DNA binding"/>
    <property type="evidence" value="ECO:0007669"/>
    <property type="project" value="InterPro"/>
</dbReference>
<gene>
    <name evidence="3" type="ORF">SAMN03080617_04168</name>
</gene>
<proteinExistence type="predicted"/>
<feature type="compositionally biased region" description="Polar residues" evidence="1">
    <location>
        <begin position="128"/>
        <end position="137"/>
    </location>
</feature>
<reference evidence="4" key="1">
    <citation type="submission" date="2016-10" db="EMBL/GenBank/DDBJ databases">
        <authorList>
            <person name="Varghese N."/>
            <person name="Submissions S."/>
        </authorList>
    </citation>
    <scope>NUCLEOTIDE SEQUENCE [LARGE SCALE GENOMIC DNA]</scope>
    <source>
        <strain evidence="4">DSM 22703</strain>
    </source>
</reference>
<evidence type="ECO:0000313" key="4">
    <source>
        <dbReference type="Proteomes" id="UP000198756"/>
    </source>
</evidence>
<evidence type="ECO:0000259" key="2">
    <source>
        <dbReference type="PROSITE" id="PS50943"/>
    </source>
</evidence>
<dbReference type="Gene3D" id="1.10.260.40">
    <property type="entry name" value="lambda repressor-like DNA-binding domains"/>
    <property type="match status" value="1"/>
</dbReference>
<dbReference type="PROSITE" id="PS50943">
    <property type="entry name" value="HTH_CROC1"/>
    <property type="match status" value="1"/>
</dbReference>
<keyword evidence="4" id="KW-1185">Reference proteome</keyword>
<sequence length="137" mass="15711">MRSKVLQRILDNTPKEVDIFVDLYADLVIRINQLLREKGITKKELAEKLEKQPSEISKWLGGEHNFTLRSLAKLSAELGEPLLEVPKKKTQTEFVEDGFICRAHTFVSYRKVEPSPKGKEWLLPVESEPSNELSYGT</sequence>